<sequence>MQDKTRITPVLAGLAVAVAAAVAPVFAHAVEPSSTTSSPTYQPAPVAKSSALDSIVVKQAKGDEYKETDLWARIRSGYAIPDIDNQLVANHVNWYATRPDYIARTGQRASRYLYHVVTELEKRGMPTELALLPVIESAFNPQANSSANAAGMWQFVPGTGKDFNLAQNLFTDERRGVLESTDAALTYLQKLYNMFGDWQLALAAYNWGEGNVQKAIKRNQALGKPTDFESLSALMPAETRNYVPKLQAVKNIIGNPAQYNVTLPPIQNEAYFTTIDKTSDMDVEVAAKLAELSVDEFKALNPQFTRPVITGGEKTKILLPQANAEKFYANLASWGHALSTWTTHKIAGAKETIVALASKFHTTPEVIREANNIPAKTRLKAGSTILVPKMAASAASDNDIAEHIVENAVLALEPDRGDSKRVVRTRMTNAQKFRAKTASAVETIKSRIQRKKRGS</sequence>
<dbReference type="InterPro" id="IPR036779">
    <property type="entry name" value="LysM_dom_sf"/>
</dbReference>
<accession>A0A4Y9SAB4</accession>
<dbReference type="Pfam" id="PF01476">
    <property type="entry name" value="LysM"/>
    <property type="match status" value="1"/>
</dbReference>
<dbReference type="AlphaFoldDB" id="A0A4Y9SAB4"/>
<dbReference type="Pfam" id="PF01464">
    <property type="entry name" value="SLT"/>
    <property type="match status" value="1"/>
</dbReference>
<dbReference type="InterPro" id="IPR023346">
    <property type="entry name" value="Lysozyme-like_dom_sf"/>
</dbReference>
<dbReference type="InterPro" id="IPR018392">
    <property type="entry name" value="LysM"/>
</dbReference>
<dbReference type="PANTHER" id="PTHR37423:SF2">
    <property type="entry name" value="MEMBRANE-BOUND LYTIC MUREIN TRANSGLYCOSYLASE C"/>
    <property type="match status" value="1"/>
</dbReference>
<comment type="similarity">
    <text evidence="1">Belongs to the transglycosylase Slt family.</text>
</comment>
<dbReference type="RefSeq" id="WP_135208278.1">
    <property type="nucleotide sequence ID" value="NZ_SPVF01000210.1"/>
</dbReference>
<dbReference type="InterPro" id="IPR008258">
    <property type="entry name" value="Transglycosylase_SLT_dom_1"/>
</dbReference>
<proteinExistence type="inferred from homology"/>
<dbReference type="InterPro" id="IPR000189">
    <property type="entry name" value="Transglyc_AS"/>
</dbReference>
<name>A0A4Y9SAB4_9BURK</name>
<dbReference type="Gene3D" id="3.10.350.10">
    <property type="entry name" value="LysM domain"/>
    <property type="match status" value="1"/>
</dbReference>
<protein>
    <submittedName>
        <fullName evidence="4">LysM peptidoglycan-binding domain-containing protein</fullName>
    </submittedName>
</protein>
<feature type="domain" description="LysM" evidence="3">
    <location>
        <begin position="342"/>
        <end position="387"/>
    </location>
</feature>
<dbReference type="Gene3D" id="1.10.530.10">
    <property type="match status" value="1"/>
</dbReference>
<feature type="signal peptide" evidence="2">
    <location>
        <begin position="1"/>
        <end position="29"/>
    </location>
</feature>
<gene>
    <name evidence="4" type="ORF">E4L96_16340</name>
</gene>
<reference evidence="4 5" key="1">
    <citation type="submission" date="2019-03" db="EMBL/GenBank/DDBJ databases">
        <title>Draft Genome Sequence of Massilia arenosa sp. nov., a Novel Massilia Species Isolated from a Sandy-loam Maize Soil.</title>
        <authorList>
            <person name="Raths R."/>
            <person name="Peta V."/>
            <person name="Bucking H."/>
        </authorList>
    </citation>
    <scope>NUCLEOTIDE SEQUENCE [LARGE SCALE GENOMIC DNA]</scope>
    <source>
        <strain evidence="4 5">MC02</strain>
    </source>
</reference>
<dbReference type="Proteomes" id="UP000298438">
    <property type="component" value="Unassembled WGS sequence"/>
</dbReference>
<evidence type="ECO:0000313" key="5">
    <source>
        <dbReference type="Proteomes" id="UP000298438"/>
    </source>
</evidence>
<dbReference type="CDD" id="cd16894">
    <property type="entry name" value="MltD-like"/>
    <property type="match status" value="1"/>
</dbReference>
<dbReference type="PROSITE" id="PS51782">
    <property type="entry name" value="LYSM"/>
    <property type="match status" value="1"/>
</dbReference>
<keyword evidence="2" id="KW-0732">Signal</keyword>
<dbReference type="GO" id="GO:0016020">
    <property type="term" value="C:membrane"/>
    <property type="evidence" value="ECO:0007669"/>
    <property type="project" value="InterPro"/>
</dbReference>
<dbReference type="EMBL" id="SPVF01000210">
    <property type="protein sequence ID" value="TFW16516.1"/>
    <property type="molecule type" value="Genomic_DNA"/>
</dbReference>
<dbReference type="GO" id="GO:0000270">
    <property type="term" value="P:peptidoglycan metabolic process"/>
    <property type="evidence" value="ECO:0007669"/>
    <property type="project" value="InterPro"/>
</dbReference>
<evidence type="ECO:0000256" key="2">
    <source>
        <dbReference type="SAM" id="SignalP"/>
    </source>
</evidence>
<dbReference type="PANTHER" id="PTHR37423">
    <property type="entry name" value="SOLUBLE LYTIC MUREIN TRANSGLYCOSYLASE-RELATED"/>
    <property type="match status" value="1"/>
</dbReference>
<dbReference type="PROSITE" id="PS00922">
    <property type="entry name" value="TRANSGLYCOSYLASE"/>
    <property type="match status" value="1"/>
</dbReference>
<comment type="caution">
    <text evidence="4">The sequence shown here is derived from an EMBL/GenBank/DDBJ whole genome shotgun (WGS) entry which is preliminary data.</text>
</comment>
<feature type="chain" id="PRO_5021335738" evidence="2">
    <location>
        <begin position="30"/>
        <end position="455"/>
    </location>
</feature>
<dbReference type="GO" id="GO:0008933">
    <property type="term" value="F:peptidoglycan lytic transglycosylase activity"/>
    <property type="evidence" value="ECO:0007669"/>
    <property type="project" value="InterPro"/>
</dbReference>
<evidence type="ECO:0000256" key="1">
    <source>
        <dbReference type="ARBA" id="ARBA00007734"/>
    </source>
</evidence>
<organism evidence="4 5">
    <name type="scientific">Zemynaea arenosa</name>
    <dbReference type="NCBI Taxonomy" id="2561931"/>
    <lineage>
        <taxon>Bacteria</taxon>
        <taxon>Pseudomonadati</taxon>
        <taxon>Pseudomonadota</taxon>
        <taxon>Betaproteobacteria</taxon>
        <taxon>Burkholderiales</taxon>
        <taxon>Oxalobacteraceae</taxon>
        <taxon>Telluria group</taxon>
        <taxon>Zemynaea</taxon>
    </lineage>
</organism>
<dbReference type="SUPFAM" id="SSF53955">
    <property type="entry name" value="Lysozyme-like"/>
    <property type="match status" value="1"/>
</dbReference>
<evidence type="ECO:0000259" key="3">
    <source>
        <dbReference type="PROSITE" id="PS51782"/>
    </source>
</evidence>
<evidence type="ECO:0000313" key="4">
    <source>
        <dbReference type="EMBL" id="TFW16516.1"/>
    </source>
</evidence>
<dbReference type="OrthoDB" id="9815002at2"/>
<keyword evidence="5" id="KW-1185">Reference proteome</keyword>